<dbReference type="InterPro" id="IPR014036">
    <property type="entry name" value="DeoR-like_C"/>
</dbReference>
<evidence type="ECO:0000313" key="5">
    <source>
        <dbReference type="EMBL" id="PNU05539.1"/>
    </source>
</evidence>
<dbReference type="SUPFAM" id="SSF46785">
    <property type="entry name" value="Winged helix' DNA-binding domain"/>
    <property type="match status" value="1"/>
</dbReference>
<dbReference type="InterPro" id="IPR037171">
    <property type="entry name" value="NagB/RpiA_transferase-like"/>
</dbReference>
<dbReference type="Pfam" id="PF08220">
    <property type="entry name" value="HTH_DeoR"/>
    <property type="match status" value="1"/>
</dbReference>
<evidence type="ECO:0000256" key="3">
    <source>
        <dbReference type="ARBA" id="ARBA00023163"/>
    </source>
</evidence>
<dbReference type="PROSITE" id="PS51000">
    <property type="entry name" value="HTH_DEOR_2"/>
    <property type="match status" value="1"/>
</dbReference>
<accession>A0A2K2G3C1</accession>
<dbReference type="OrthoDB" id="9797223at2"/>
<dbReference type="Gene3D" id="3.40.50.1360">
    <property type="match status" value="1"/>
</dbReference>
<dbReference type="AlphaFoldDB" id="A0A2K2G3C1"/>
<evidence type="ECO:0000259" key="4">
    <source>
        <dbReference type="PROSITE" id="PS51000"/>
    </source>
</evidence>
<protein>
    <submittedName>
        <fullName evidence="5">DeoR family transcriptional regulator</fullName>
    </submittedName>
</protein>
<proteinExistence type="predicted"/>
<gene>
    <name evidence="5" type="ORF">A8V01_16325</name>
</gene>
<dbReference type="InterPro" id="IPR036388">
    <property type="entry name" value="WH-like_DNA-bd_sf"/>
</dbReference>
<dbReference type="InterPro" id="IPR036390">
    <property type="entry name" value="WH_DNA-bd_sf"/>
</dbReference>
<comment type="caution">
    <text evidence="5">The sequence shown here is derived from an EMBL/GenBank/DDBJ whole genome shotgun (WGS) entry which is preliminary data.</text>
</comment>
<reference evidence="5 6" key="1">
    <citation type="submission" date="2016-05" db="EMBL/GenBank/DDBJ databases">
        <title>Complete genome sequence of Novosphingobium guangzhouense SA925(T).</title>
        <authorList>
            <person name="Sha S."/>
        </authorList>
    </citation>
    <scope>NUCLEOTIDE SEQUENCE [LARGE SCALE GENOMIC DNA]</scope>
    <source>
        <strain evidence="5 6">SA925</strain>
    </source>
</reference>
<dbReference type="EMBL" id="LYMM01000025">
    <property type="protein sequence ID" value="PNU05539.1"/>
    <property type="molecule type" value="Genomic_DNA"/>
</dbReference>
<dbReference type="Proteomes" id="UP000236327">
    <property type="component" value="Unassembled WGS sequence"/>
</dbReference>
<dbReference type="SMART" id="SM01134">
    <property type="entry name" value="DeoRC"/>
    <property type="match status" value="1"/>
</dbReference>
<evidence type="ECO:0000256" key="2">
    <source>
        <dbReference type="ARBA" id="ARBA00023015"/>
    </source>
</evidence>
<dbReference type="SMART" id="SM00420">
    <property type="entry name" value="HTH_DEOR"/>
    <property type="match status" value="1"/>
</dbReference>
<keyword evidence="3" id="KW-0804">Transcription</keyword>
<dbReference type="RefSeq" id="WP_103095326.1">
    <property type="nucleotide sequence ID" value="NZ_LYMM01000025.1"/>
</dbReference>
<dbReference type="PANTHER" id="PTHR30363">
    <property type="entry name" value="HTH-TYPE TRANSCRIPTIONAL REGULATOR SRLR-RELATED"/>
    <property type="match status" value="1"/>
</dbReference>
<dbReference type="PRINTS" id="PR00037">
    <property type="entry name" value="HTHLACR"/>
</dbReference>
<keyword evidence="2" id="KW-0805">Transcription regulation</keyword>
<dbReference type="InterPro" id="IPR001034">
    <property type="entry name" value="DeoR_HTH"/>
</dbReference>
<dbReference type="SUPFAM" id="SSF100950">
    <property type="entry name" value="NagB/RpiA/CoA transferase-like"/>
    <property type="match status" value="1"/>
</dbReference>
<dbReference type="Pfam" id="PF00455">
    <property type="entry name" value="DeoRC"/>
    <property type="match status" value="1"/>
</dbReference>
<sequence length="266" mass="27454">MSLELPSSRRDLIASRLLAGEPVSSTALASEFAVSEDAIRRDLRALAAAGACRRVYGGAVPLASGALPIAARLNDGLAQKRALAKAAISLIPRGSFVFLDNGSTNVMAAEVLPDDENLSVGTNSIEAAATLAARQDLPVLLVGGGVDPAIGGCVDGAAIEAVSRLNIDVCLLGACALSPQGGASAFDAGDTAFKRALVSRSRCTIVLVLNDKLGARAPHQIVDLTGIDHVVVPHDAPEHFVSEMEMAGANVLRADPQQEDRRSYGQ</sequence>
<evidence type="ECO:0000313" key="6">
    <source>
        <dbReference type="Proteomes" id="UP000236327"/>
    </source>
</evidence>
<dbReference type="InterPro" id="IPR050313">
    <property type="entry name" value="Carb_Metab_HTH_regulators"/>
</dbReference>
<feature type="domain" description="HTH deoR-type" evidence="4">
    <location>
        <begin position="6"/>
        <end position="61"/>
    </location>
</feature>
<dbReference type="PANTHER" id="PTHR30363:SF4">
    <property type="entry name" value="GLYCEROL-3-PHOSPHATE REGULON REPRESSOR"/>
    <property type="match status" value="1"/>
</dbReference>
<keyword evidence="6" id="KW-1185">Reference proteome</keyword>
<keyword evidence="1" id="KW-0678">Repressor</keyword>
<name>A0A2K2G3C1_9SPHN</name>
<dbReference type="Gene3D" id="1.10.10.10">
    <property type="entry name" value="Winged helix-like DNA-binding domain superfamily/Winged helix DNA-binding domain"/>
    <property type="match status" value="1"/>
</dbReference>
<evidence type="ECO:0000256" key="1">
    <source>
        <dbReference type="ARBA" id="ARBA00022491"/>
    </source>
</evidence>
<organism evidence="5 6">
    <name type="scientific">Novosphingobium guangzhouense</name>
    <dbReference type="NCBI Taxonomy" id="1850347"/>
    <lineage>
        <taxon>Bacteria</taxon>
        <taxon>Pseudomonadati</taxon>
        <taxon>Pseudomonadota</taxon>
        <taxon>Alphaproteobacteria</taxon>
        <taxon>Sphingomonadales</taxon>
        <taxon>Sphingomonadaceae</taxon>
        <taxon>Novosphingobium</taxon>
    </lineage>
</organism>
<dbReference type="GO" id="GO:0003700">
    <property type="term" value="F:DNA-binding transcription factor activity"/>
    <property type="evidence" value="ECO:0007669"/>
    <property type="project" value="InterPro"/>
</dbReference>